<evidence type="ECO:0000256" key="6">
    <source>
        <dbReference type="SAM" id="MobiDB-lite"/>
    </source>
</evidence>
<dbReference type="InterPro" id="IPR012496">
    <property type="entry name" value="TMC_dom"/>
</dbReference>
<dbReference type="Pfam" id="PF07810">
    <property type="entry name" value="TMC"/>
    <property type="match status" value="1"/>
</dbReference>
<dbReference type="InterPro" id="IPR038900">
    <property type="entry name" value="TMC"/>
</dbReference>
<evidence type="ECO:0000256" key="1">
    <source>
        <dbReference type="ARBA" id="ARBA00004141"/>
    </source>
</evidence>
<evidence type="ECO:0000256" key="3">
    <source>
        <dbReference type="ARBA" id="ARBA00022692"/>
    </source>
</evidence>
<name>A0A6J2YMK9_SITOR</name>
<keyword evidence="5 7" id="KW-0472">Membrane</keyword>
<feature type="region of interest" description="Disordered" evidence="6">
    <location>
        <begin position="1"/>
        <end position="60"/>
    </location>
</feature>
<evidence type="ECO:0000313" key="9">
    <source>
        <dbReference type="Proteomes" id="UP000504635"/>
    </source>
</evidence>
<comment type="similarity">
    <text evidence="2">Belongs to the TMC family.</text>
</comment>
<comment type="subcellular location">
    <subcellularLocation>
        <location evidence="1">Membrane</location>
        <topology evidence="1">Multi-pass membrane protein</topology>
    </subcellularLocation>
</comment>
<dbReference type="KEGG" id="soy:115888755"/>
<feature type="transmembrane region" description="Helical" evidence="7">
    <location>
        <begin position="476"/>
        <end position="502"/>
    </location>
</feature>
<evidence type="ECO:0000313" key="10">
    <source>
        <dbReference type="RefSeq" id="XP_030764454.1"/>
    </source>
</evidence>
<organism evidence="9 10">
    <name type="scientific">Sitophilus oryzae</name>
    <name type="common">Rice weevil</name>
    <name type="synonym">Curculio oryzae</name>
    <dbReference type="NCBI Taxonomy" id="7048"/>
    <lineage>
        <taxon>Eukaryota</taxon>
        <taxon>Metazoa</taxon>
        <taxon>Ecdysozoa</taxon>
        <taxon>Arthropoda</taxon>
        <taxon>Hexapoda</taxon>
        <taxon>Insecta</taxon>
        <taxon>Pterygota</taxon>
        <taxon>Neoptera</taxon>
        <taxon>Endopterygota</taxon>
        <taxon>Coleoptera</taxon>
        <taxon>Polyphaga</taxon>
        <taxon>Cucujiformia</taxon>
        <taxon>Curculionidae</taxon>
        <taxon>Dryophthorinae</taxon>
        <taxon>Sitophilus</taxon>
    </lineage>
</organism>
<keyword evidence="9" id="KW-1185">Reference proteome</keyword>
<dbReference type="PANTHER" id="PTHR23302">
    <property type="entry name" value="TRANSMEMBRANE CHANNEL-RELATED"/>
    <property type="match status" value="1"/>
</dbReference>
<evidence type="ECO:0000259" key="8">
    <source>
        <dbReference type="Pfam" id="PF07810"/>
    </source>
</evidence>
<gene>
    <name evidence="10" type="primary">LOC115888755</name>
</gene>
<keyword evidence="4 7" id="KW-1133">Transmembrane helix</keyword>
<dbReference type="GO" id="GO:0005886">
    <property type="term" value="C:plasma membrane"/>
    <property type="evidence" value="ECO:0007669"/>
    <property type="project" value="InterPro"/>
</dbReference>
<dbReference type="InParanoid" id="A0A6J2YMK9"/>
<feature type="transmembrane region" description="Helical" evidence="7">
    <location>
        <begin position="243"/>
        <end position="265"/>
    </location>
</feature>
<dbReference type="AlphaFoldDB" id="A0A6J2YMK9"/>
<feature type="compositionally biased region" description="Polar residues" evidence="6">
    <location>
        <begin position="48"/>
        <end position="59"/>
    </location>
</feature>
<dbReference type="PANTHER" id="PTHR23302:SF43">
    <property type="entry name" value="TMC DOMAIN-CONTAINING PROTEIN"/>
    <property type="match status" value="1"/>
</dbReference>
<evidence type="ECO:0000256" key="4">
    <source>
        <dbReference type="ARBA" id="ARBA00022989"/>
    </source>
</evidence>
<feature type="transmembrane region" description="Helical" evidence="7">
    <location>
        <begin position="616"/>
        <end position="639"/>
    </location>
</feature>
<dbReference type="GO" id="GO:0008381">
    <property type="term" value="F:mechanosensitive monoatomic ion channel activity"/>
    <property type="evidence" value="ECO:0007669"/>
    <property type="project" value="TreeGrafter"/>
</dbReference>
<evidence type="ECO:0000256" key="2">
    <source>
        <dbReference type="ARBA" id="ARBA00006510"/>
    </source>
</evidence>
<dbReference type="Proteomes" id="UP000504635">
    <property type="component" value="Unplaced"/>
</dbReference>
<proteinExistence type="inferred from homology"/>
<sequence length="811" mass="92155">MSGYFQRPSLGPDTFQPYNAPPKPSGGGLKAAFDNQRLSSMSHEDLSNIPSTSSIQTPEINRYSETEFYGSVNQSNDGYIGGYHSIHRLDNLNHQHGGNLQRAFEARIGGTGARTLGRPGNNDISLDKHANLIVSKMERDESLMEDSPSAEELRRTALRDMPQCLTVKRKVKVKLSKSVSKKSKKKTLSCYKMFKYRTSMAITKLKLDIRDLAYSFELWYSPLKKIEGNFGTGVASYFKLLRWLFLLNAIIAIIAFSFIVIPVLVSGEGTHQPANSTIIWDLFTGEGYLTNTVMYYGFYTFNSISTLGTLTYSITNAYFFSMAAIYFVSFFVLGVSAAKSYRRSFIETEGGLKNVFANKVFCGWDYNIATRNAAELKSKAIYHELKELINDVAWRYRKLTFYEKSITRIIQFFMNVIVLGIMLGTGYAIWLFLDAVPLERGTRIIVAPVFINLVMTVMPMLFSFMIKYEDYKNPKWALLVTLLRTFVLGGITVGVLCVFWLSNDKDRSECWETSLGQELYRMILFDFIISVIFAALFDCILYGIYRLTDTFNLEFDIAWNTMQIIYNQTLFWVGLVFVPLLPVVIVIKLFLIWYIRQFGVLCLCKPSSKTWRAAQTTTWFLVMTFLSFLLVGGFLGYVISYVPLSSSCGPFRNYVYFIDVITHGILNLKSNSTLWSILLYITKPGVIALIIIALGALVYILRAKANAQKDTVAQYREILKWSAKDKEFYYFLISKITDGEYLHKFNDKSINPELHPPNLKNPESGDIIRAASSSSFIYQPSSSISVIEPTTPSLSYDYVSSGTEYALKKHL</sequence>
<feature type="transmembrane region" description="Helical" evidence="7">
    <location>
        <begin position="317"/>
        <end position="338"/>
    </location>
</feature>
<feature type="domain" description="TMC" evidence="8">
    <location>
        <begin position="510"/>
        <end position="614"/>
    </location>
</feature>
<reference evidence="10" key="1">
    <citation type="submission" date="2025-08" db="UniProtKB">
        <authorList>
            <consortium name="RefSeq"/>
        </authorList>
    </citation>
    <scope>IDENTIFICATION</scope>
    <source>
        <tissue evidence="10">Gonads</tissue>
    </source>
</reference>
<dbReference type="GeneID" id="115888755"/>
<feature type="transmembrane region" description="Helical" evidence="7">
    <location>
        <begin position="522"/>
        <end position="545"/>
    </location>
</feature>
<feature type="transmembrane region" description="Helical" evidence="7">
    <location>
        <begin position="412"/>
        <end position="433"/>
    </location>
</feature>
<keyword evidence="3 7" id="KW-0812">Transmembrane</keyword>
<dbReference type="RefSeq" id="XP_030764454.1">
    <property type="nucleotide sequence ID" value="XM_030908594.1"/>
</dbReference>
<feature type="transmembrane region" description="Helical" evidence="7">
    <location>
        <begin position="445"/>
        <end position="464"/>
    </location>
</feature>
<evidence type="ECO:0000256" key="7">
    <source>
        <dbReference type="SAM" id="Phobius"/>
    </source>
</evidence>
<evidence type="ECO:0000256" key="5">
    <source>
        <dbReference type="ARBA" id="ARBA00023136"/>
    </source>
</evidence>
<protein>
    <submittedName>
        <fullName evidence="10">Transmembrane channel-like protein 7 isoform X1</fullName>
    </submittedName>
</protein>
<feature type="transmembrane region" description="Helical" evidence="7">
    <location>
        <begin position="570"/>
        <end position="596"/>
    </location>
</feature>
<dbReference type="OrthoDB" id="1936208at2759"/>
<feature type="transmembrane region" description="Helical" evidence="7">
    <location>
        <begin position="674"/>
        <end position="701"/>
    </location>
</feature>
<accession>A0A6J2YMK9</accession>